<accession>A0A369WX67</accession>
<keyword evidence="3" id="KW-1185">Reference proteome</keyword>
<evidence type="ECO:0000313" key="2">
    <source>
        <dbReference type="EMBL" id="RDE25124.1"/>
    </source>
</evidence>
<evidence type="ECO:0000256" key="1">
    <source>
        <dbReference type="SAM" id="MobiDB-lite"/>
    </source>
</evidence>
<feature type="region of interest" description="Disordered" evidence="1">
    <location>
        <begin position="202"/>
        <end position="232"/>
    </location>
</feature>
<name>A0A369WX67_9GAMM</name>
<proteinExistence type="predicted"/>
<evidence type="ECO:0000313" key="3">
    <source>
        <dbReference type="Proteomes" id="UP000253769"/>
    </source>
</evidence>
<reference evidence="2 3" key="1">
    <citation type="submission" date="2018-07" db="EMBL/GenBank/DDBJ databases">
        <title>Motiliproteus coralliicola sp. nov., a bacterium isolated from Coral.</title>
        <authorList>
            <person name="Wang G."/>
        </authorList>
    </citation>
    <scope>NUCLEOTIDE SEQUENCE [LARGE SCALE GENOMIC DNA]</scope>
    <source>
        <strain evidence="2 3">C34</strain>
    </source>
</reference>
<sequence>MAQNIIGQAIADAHNFQSLMNNIEDREYAKAQRELEKGYRAAAALQEAIMADPRYKVIEDQPVYDPKTNKQVVDSSGQPVFERVVRTDWNAAVADHSSEFAKHLNTPAIQEFFASRNPNVDSLAGFEKVKNPQTGQMGLVVNLKMKDGSIKPASSLGGTNDNIPITGGDLVMDLLRQSHSSLKDYRDPQLLAYGADAAGFSHPQYKVKHPPKKPEDNNEPPTLQQLAPGERVAQVDRVQPLDLKTANELGATAKVNERPGGYRPRIGAAAKGERF</sequence>
<dbReference type="EMBL" id="QQOH01000001">
    <property type="protein sequence ID" value="RDE25124.1"/>
    <property type="molecule type" value="Genomic_DNA"/>
</dbReference>
<dbReference type="RefSeq" id="WP_114694721.1">
    <property type="nucleotide sequence ID" value="NZ_QQOH01000001.1"/>
</dbReference>
<feature type="region of interest" description="Disordered" evidence="1">
    <location>
        <begin position="249"/>
        <end position="275"/>
    </location>
</feature>
<dbReference type="Proteomes" id="UP000253769">
    <property type="component" value="Unassembled WGS sequence"/>
</dbReference>
<dbReference type="AlphaFoldDB" id="A0A369WX67"/>
<protein>
    <submittedName>
        <fullName evidence="2">Uncharacterized protein</fullName>
    </submittedName>
</protein>
<organism evidence="2 3">
    <name type="scientific">Motiliproteus coralliicola</name>
    <dbReference type="NCBI Taxonomy" id="2283196"/>
    <lineage>
        <taxon>Bacteria</taxon>
        <taxon>Pseudomonadati</taxon>
        <taxon>Pseudomonadota</taxon>
        <taxon>Gammaproteobacteria</taxon>
        <taxon>Oceanospirillales</taxon>
        <taxon>Oceanospirillaceae</taxon>
        <taxon>Motiliproteus</taxon>
    </lineage>
</organism>
<comment type="caution">
    <text evidence="2">The sequence shown here is derived from an EMBL/GenBank/DDBJ whole genome shotgun (WGS) entry which is preliminary data.</text>
</comment>
<gene>
    <name evidence="2" type="ORF">DV711_06085</name>
</gene>